<feature type="region of interest" description="Disordered" evidence="1">
    <location>
        <begin position="44"/>
        <end position="95"/>
    </location>
</feature>
<accession>A0ABU0H6M1</accession>
<name>A0ABU0H6M1_9HYPH</name>
<sequence>MSQITVLTPFLLNLGGTIRKFEAGVVEVDEEVASHWYVKLFSEQVAEPEPQAPAPSDEAQGAPEPDRGAHPEESSVAVEDDGSTHVDTPEDVDEKTALKAEAEGLGIEVDGRWGVARLMAEIEAKKNAA</sequence>
<feature type="compositionally biased region" description="Basic and acidic residues" evidence="1">
    <location>
        <begin position="64"/>
        <end position="73"/>
    </location>
</feature>
<gene>
    <name evidence="2" type="ORF">QO014_002355</name>
</gene>
<dbReference type="EMBL" id="JAUSVO010000003">
    <property type="protein sequence ID" value="MDQ0437963.1"/>
    <property type="molecule type" value="Genomic_DNA"/>
</dbReference>
<comment type="caution">
    <text evidence="2">The sequence shown here is derived from an EMBL/GenBank/DDBJ whole genome shotgun (WGS) entry which is preliminary data.</text>
</comment>
<feature type="compositionally biased region" description="Basic and acidic residues" evidence="1">
    <location>
        <begin position="82"/>
        <end position="95"/>
    </location>
</feature>
<evidence type="ECO:0000256" key="1">
    <source>
        <dbReference type="SAM" id="MobiDB-lite"/>
    </source>
</evidence>
<proteinExistence type="predicted"/>
<evidence type="ECO:0000313" key="2">
    <source>
        <dbReference type="EMBL" id="MDQ0437963.1"/>
    </source>
</evidence>
<feature type="compositionally biased region" description="Low complexity" evidence="1">
    <location>
        <begin position="44"/>
        <end position="60"/>
    </location>
</feature>
<dbReference type="Proteomes" id="UP001241603">
    <property type="component" value="Unassembled WGS sequence"/>
</dbReference>
<evidence type="ECO:0000313" key="3">
    <source>
        <dbReference type="Proteomes" id="UP001241603"/>
    </source>
</evidence>
<dbReference type="RefSeq" id="WP_266348888.1">
    <property type="nucleotide sequence ID" value="NZ_JAPKNG010000003.1"/>
</dbReference>
<protein>
    <submittedName>
        <fullName evidence="2">Uncharacterized protein</fullName>
    </submittedName>
</protein>
<reference evidence="2 3" key="1">
    <citation type="submission" date="2023-07" db="EMBL/GenBank/DDBJ databases">
        <title>Genomic Encyclopedia of Type Strains, Phase IV (KMG-IV): sequencing the most valuable type-strain genomes for metagenomic binning, comparative biology and taxonomic classification.</title>
        <authorList>
            <person name="Goeker M."/>
        </authorList>
    </citation>
    <scope>NUCLEOTIDE SEQUENCE [LARGE SCALE GENOMIC DNA]</scope>
    <source>
        <strain evidence="2 3">B6-8</strain>
    </source>
</reference>
<keyword evidence="3" id="KW-1185">Reference proteome</keyword>
<organism evidence="2 3">
    <name type="scientific">Kaistia dalseonensis</name>
    <dbReference type="NCBI Taxonomy" id="410840"/>
    <lineage>
        <taxon>Bacteria</taxon>
        <taxon>Pseudomonadati</taxon>
        <taxon>Pseudomonadota</taxon>
        <taxon>Alphaproteobacteria</taxon>
        <taxon>Hyphomicrobiales</taxon>
        <taxon>Kaistiaceae</taxon>
        <taxon>Kaistia</taxon>
    </lineage>
</organism>